<dbReference type="Proteomes" id="UP000298722">
    <property type="component" value="Plasmid pHMA411"/>
</dbReference>
<dbReference type="RefSeq" id="WP_137440601.1">
    <property type="nucleotide sequence ID" value="NC_006395.1"/>
</dbReference>
<dbReference type="PANTHER" id="PTHR42693:SF33">
    <property type="entry name" value="ARYLSULFATASE"/>
    <property type="match status" value="1"/>
</dbReference>
<dbReference type="InterPro" id="IPR017850">
    <property type="entry name" value="Alkaline_phosphatase_core_sf"/>
</dbReference>
<dbReference type="CDD" id="cd16148">
    <property type="entry name" value="sulfatase_like"/>
    <property type="match status" value="1"/>
</dbReference>
<organism evidence="3 4">
    <name type="scientific">Haloarcula marismortui (strain ATCC 43049 / DSM 3752 / JCM 8966 / VKM B-1809)</name>
    <name type="common">Halobacterium marismortui</name>
    <dbReference type="NCBI Taxonomy" id="272569"/>
    <lineage>
        <taxon>Archaea</taxon>
        <taxon>Methanobacteriati</taxon>
        <taxon>Methanobacteriota</taxon>
        <taxon>Stenosarchaea group</taxon>
        <taxon>Halobacteria</taxon>
        <taxon>Halobacteriales</taxon>
        <taxon>Haloarculaceae</taxon>
        <taxon>Haloarcula</taxon>
    </lineage>
</organism>
<dbReference type="InterPro" id="IPR050738">
    <property type="entry name" value="Sulfatase"/>
</dbReference>
<comment type="similarity">
    <text evidence="1">Belongs to the sulfatase family.</text>
</comment>
<feature type="domain" description="Sulfatase N-terminal" evidence="2">
    <location>
        <begin position="7"/>
        <end position="341"/>
    </location>
</feature>
<geneLocation type="plasmid" evidence="4">
    <name>phma411</name>
</geneLocation>
<evidence type="ECO:0000259" key="2">
    <source>
        <dbReference type="Pfam" id="PF00884"/>
    </source>
</evidence>
<dbReference type="GeneID" id="40151287"/>
<dbReference type="EMBL" id="CP039137">
    <property type="protein sequence ID" value="QCP90047.1"/>
    <property type="molecule type" value="Genomic_DNA"/>
</dbReference>
<dbReference type="Pfam" id="PF00884">
    <property type="entry name" value="Sulfatase"/>
    <property type="match status" value="1"/>
</dbReference>
<dbReference type="Gene3D" id="3.40.720.10">
    <property type="entry name" value="Alkaline Phosphatase, subunit A"/>
    <property type="match status" value="1"/>
</dbReference>
<evidence type="ECO:0000313" key="3">
    <source>
        <dbReference type="EMBL" id="QCP90047.1"/>
    </source>
</evidence>
<name>A0A4P8JUB8_HALMA</name>
<dbReference type="GO" id="GO:0004065">
    <property type="term" value="F:arylsulfatase activity"/>
    <property type="evidence" value="ECO:0007669"/>
    <property type="project" value="TreeGrafter"/>
</dbReference>
<dbReference type="PANTHER" id="PTHR42693">
    <property type="entry name" value="ARYLSULFATASE FAMILY MEMBER"/>
    <property type="match status" value="1"/>
</dbReference>
<sequence length="459" mass="51678">MEAIAMKNIVFITVDSLRADYVSGPKAPASLETLPRMTEEWLTCSTAYANAPYTKQSFLSILSGSYPWTFESAETGFDPDRVHIAERLSEEGYATGGFHSNTYLSPTYNYDRGFDYYLGRDSGDDGDTESRLTSLFNTAVERAVATEELSDLIYWTYQNAGKRLGIQLGSNLYKPAEELNQHIVNWTQRQSKPVFIWAHYMDVHNPYYPHEGTVSEGISRRRAVKLFHKVNEQRSEAAEGDIDTLERLYRGEIEYFDRQLGNLLERLDETIGSEETLLVFTSDHGEAFNEKGRVFHPGSALYEENIRVPMMIDGPDISGGEIESPVSHIDLVPTILNRAGIEAPKSVDGRDIAGYDFDATSDRIVFTESYDHEDGGLMGTDGEYKLIRDLETGEDLFCRRNSEPEKINQPDETESIAYDRLAGALDDHVQSVTNAEVAATDGEISENVRLQLRKLGYKE</sequence>
<protein>
    <submittedName>
        <fullName evidence="3">Sulfatase</fullName>
    </submittedName>
</protein>
<keyword evidence="3" id="KW-0614">Plasmid</keyword>
<proteinExistence type="inferred from homology"/>
<dbReference type="AlphaFoldDB" id="A0A4P8JUB8"/>
<dbReference type="InterPro" id="IPR000917">
    <property type="entry name" value="Sulfatase_N"/>
</dbReference>
<gene>
    <name evidence="3" type="ORF">E6P14_03990</name>
</gene>
<evidence type="ECO:0000313" key="4">
    <source>
        <dbReference type="Proteomes" id="UP000298722"/>
    </source>
</evidence>
<reference evidence="3 4" key="1">
    <citation type="submission" date="2019-04" db="EMBL/GenBank/DDBJ databases">
        <title>Methylomes of two halophilic Archaea, Haloarcula marismortui and Haloferax mediterranei.</title>
        <authorList>
            <person name="DasSarma S."/>
            <person name="DasSarma P."/>
            <person name="DasSarma S."/>
            <person name="Fomenkov A."/>
            <person name="Vincze T."/>
            <person name="Anton B.P."/>
            <person name="Roberts R.J."/>
        </authorList>
    </citation>
    <scope>NUCLEOTIDE SEQUENCE [LARGE SCALE GENOMIC DNA]</scope>
    <source>
        <strain evidence="3 4">ATCC 43049</strain>
        <plasmid evidence="4">phma411</plasmid>
    </source>
</reference>
<evidence type="ECO:0000256" key="1">
    <source>
        <dbReference type="ARBA" id="ARBA00008779"/>
    </source>
</evidence>
<dbReference type="SUPFAM" id="SSF53649">
    <property type="entry name" value="Alkaline phosphatase-like"/>
    <property type="match status" value="1"/>
</dbReference>
<accession>A0A4P8JUB8</accession>